<sequence length="495" mass="57604">MTKQKINDLLQKILDFYLLKHGEPAKDNSELDGMLLKALMKHKLIGRIDTANIQKLENGDTLGLEFFLELLIEKRTIETTFEKHLCAIQEIIQQFKLRGINEFPIVIKGVSVFGLTNVTDSIRRSGDIDLIYSDTALLESVLLELGYKKKEKFSDHEYCEMYNEEMIIEIHNYIPIMNYSEASKKKAKNAYSRNTNIFFELSSIETEKIYYDDIIHARQSCHLFDEELILNVHYQLIILSAHIFRNFVSSQFNFASNIIIAELLDIIDLLNHSSFRMERFETVVKETSSSHSIQFVGYLLERLFGEPRFKEHFSNNTDKITLFPKILQWSGAMYIPLKTEEFIYYSLHEMIENLVIEEVHLDLHHRENDISNIQRYNSHGLQNIKAVTVKLDNSALIFVIKLMDSTIDQRYEVFEIFIAGERCCFILEDDVITDEEKPVGCSWILLDNCTIMISIPIVLTNVYKNSEYCLVISVSRWGTGPVSTFLPIKLLRKED</sequence>
<dbReference type="Proteomes" id="UP000683139">
    <property type="component" value="Unassembled WGS sequence"/>
</dbReference>
<proteinExistence type="predicted"/>
<keyword evidence="2" id="KW-1185">Reference proteome</keyword>
<organism evidence="1 2">
    <name type="scientific">Paenibacillus montaniterrae</name>
    <dbReference type="NCBI Taxonomy" id="429341"/>
    <lineage>
        <taxon>Bacteria</taxon>
        <taxon>Bacillati</taxon>
        <taxon>Bacillota</taxon>
        <taxon>Bacilli</taxon>
        <taxon>Bacillales</taxon>
        <taxon>Paenibacillaceae</taxon>
        <taxon>Paenibacillus</taxon>
    </lineage>
</organism>
<evidence type="ECO:0008006" key="3">
    <source>
        <dbReference type="Google" id="ProtNLM"/>
    </source>
</evidence>
<dbReference type="EMBL" id="BOSE01000001">
    <property type="protein sequence ID" value="GIP15124.1"/>
    <property type="molecule type" value="Genomic_DNA"/>
</dbReference>
<gene>
    <name evidence="1" type="ORF">J40TS1_07660</name>
</gene>
<accession>A0A919YN05</accession>
<dbReference type="Pfam" id="PF14907">
    <property type="entry name" value="NTP_transf_5"/>
    <property type="match status" value="1"/>
</dbReference>
<name>A0A919YN05_9BACL</name>
<evidence type="ECO:0000313" key="2">
    <source>
        <dbReference type="Proteomes" id="UP000683139"/>
    </source>
</evidence>
<dbReference type="AlphaFoldDB" id="A0A919YN05"/>
<dbReference type="InterPro" id="IPR039498">
    <property type="entry name" value="NTP_transf_5"/>
</dbReference>
<comment type="caution">
    <text evidence="1">The sequence shown here is derived from an EMBL/GenBank/DDBJ whole genome shotgun (WGS) entry which is preliminary data.</text>
</comment>
<evidence type="ECO:0000313" key="1">
    <source>
        <dbReference type="EMBL" id="GIP15124.1"/>
    </source>
</evidence>
<reference evidence="1" key="1">
    <citation type="submission" date="2021-03" db="EMBL/GenBank/DDBJ databases">
        <title>Antimicrobial resistance genes in bacteria isolated from Japanese honey, and their potential for conferring macrolide and lincosamide resistance in the American foulbrood pathogen Paenibacillus larvae.</title>
        <authorList>
            <person name="Okamoto M."/>
            <person name="Kumagai M."/>
            <person name="Kanamori H."/>
            <person name="Takamatsu D."/>
        </authorList>
    </citation>
    <scope>NUCLEOTIDE SEQUENCE</scope>
    <source>
        <strain evidence="1">J40TS1</strain>
    </source>
</reference>
<protein>
    <recommendedName>
        <fullName evidence="3">Nucleotidyltransferase family protein</fullName>
    </recommendedName>
</protein>
<dbReference type="RefSeq" id="WP_213513297.1">
    <property type="nucleotide sequence ID" value="NZ_BOSE01000001.1"/>
</dbReference>